<proteinExistence type="predicted"/>
<dbReference type="EMBL" id="JAMDNP010000087">
    <property type="protein sequence ID" value="MCY9764322.1"/>
    <property type="molecule type" value="Genomic_DNA"/>
</dbReference>
<dbReference type="InterPro" id="IPR039420">
    <property type="entry name" value="WalR-like"/>
</dbReference>
<keyword evidence="9" id="KW-1185">Reference proteome</keyword>
<evidence type="ECO:0000259" key="7">
    <source>
        <dbReference type="PROSITE" id="PS50110"/>
    </source>
</evidence>
<dbReference type="GeneID" id="94491343"/>
<dbReference type="InterPro" id="IPR016032">
    <property type="entry name" value="Sig_transdc_resp-reg_C-effctor"/>
</dbReference>
<feature type="domain" description="Response regulatory" evidence="7">
    <location>
        <begin position="6"/>
        <end position="122"/>
    </location>
</feature>
<dbReference type="InterPro" id="IPR058245">
    <property type="entry name" value="NreC/VraR/RcsB-like_REC"/>
</dbReference>
<protein>
    <submittedName>
        <fullName evidence="8">Response regulator transcription factor</fullName>
    </submittedName>
</protein>
<evidence type="ECO:0000256" key="4">
    <source>
        <dbReference type="ARBA" id="ARBA00023163"/>
    </source>
</evidence>
<dbReference type="PANTHER" id="PTHR43214">
    <property type="entry name" value="TWO-COMPONENT RESPONSE REGULATOR"/>
    <property type="match status" value="1"/>
</dbReference>
<dbReference type="CDD" id="cd06170">
    <property type="entry name" value="LuxR_C_like"/>
    <property type="match status" value="1"/>
</dbReference>
<dbReference type="Pfam" id="PF00072">
    <property type="entry name" value="Response_reg"/>
    <property type="match status" value="1"/>
</dbReference>
<dbReference type="Proteomes" id="UP001527181">
    <property type="component" value="Unassembled WGS sequence"/>
</dbReference>
<feature type="modified residue" description="4-aspartylphosphate" evidence="5">
    <location>
        <position position="57"/>
    </location>
</feature>
<dbReference type="PROSITE" id="PS50043">
    <property type="entry name" value="HTH_LUXR_2"/>
    <property type="match status" value="1"/>
</dbReference>
<comment type="caution">
    <text evidence="8">The sequence shown here is derived from an EMBL/GenBank/DDBJ whole genome shotgun (WGS) entry which is preliminary data.</text>
</comment>
<keyword evidence="2" id="KW-0805">Transcription regulation</keyword>
<keyword evidence="3" id="KW-0238">DNA-binding</keyword>
<keyword evidence="1 5" id="KW-0597">Phosphoprotein</keyword>
<keyword evidence="4" id="KW-0804">Transcription</keyword>
<dbReference type="Pfam" id="PF00196">
    <property type="entry name" value="GerE"/>
    <property type="match status" value="1"/>
</dbReference>
<gene>
    <name evidence="8" type="ORF">M5X12_27890</name>
</gene>
<dbReference type="SMART" id="SM00421">
    <property type="entry name" value="HTH_LUXR"/>
    <property type="match status" value="1"/>
</dbReference>
<feature type="domain" description="HTH luxR-type" evidence="6">
    <location>
        <begin position="145"/>
        <end position="210"/>
    </location>
</feature>
<dbReference type="RefSeq" id="WP_005550396.1">
    <property type="nucleotide sequence ID" value="NZ_JAMDLX010000216.1"/>
</dbReference>
<dbReference type="SUPFAM" id="SSF46894">
    <property type="entry name" value="C-terminal effector domain of the bipartite response regulators"/>
    <property type="match status" value="1"/>
</dbReference>
<dbReference type="PANTHER" id="PTHR43214:SF1">
    <property type="entry name" value="TRANSCRIPTIONAL REGULATORY PROTEIN COMA"/>
    <property type="match status" value="1"/>
</dbReference>
<dbReference type="SMART" id="SM00448">
    <property type="entry name" value="REC"/>
    <property type="match status" value="1"/>
</dbReference>
<evidence type="ECO:0000256" key="2">
    <source>
        <dbReference type="ARBA" id="ARBA00023015"/>
    </source>
</evidence>
<reference evidence="8 9" key="1">
    <citation type="submission" date="2022-05" db="EMBL/GenBank/DDBJ databases">
        <title>Genome Sequencing of Bee-Associated Microbes.</title>
        <authorList>
            <person name="Dunlap C."/>
        </authorList>
    </citation>
    <scope>NUCLEOTIDE SEQUENCE [LARGE SCALE GENOMIC DNA]</scope>
    <source>
        <strain evidence="8 9">NRRL B-04010</strain>
    </source>
</reference>
<name>A0ABT4H6S8_PAEAL</name>
<evidence type="ECO:0000256" key="3">
    <source>
        <dbReference type="ARBA" id="ARBA00023125"/>
    </source>
</evidence>
<evidence type="ECO:0000259" key="6">
    <source>
        <dbReference type="PROSITE" id="PS50043"/>
    </source>
</evidence>
<evidence type="ECO:0000313" key="8">
    <source>
        <dbReference type="EMBL" id="MCY9764322.1"/>
    </source>
</evidence>
<dbReference type="InterPro" id="IPR001789">
    <property type="entry name" value="Sig_transdc_resp-reg_receiver"/>
</dbReference>
<dbReference type="CDD" id="cd17535">
    <property type="entry name" value="REC_NarL-like"/>
    <property type="match status" value="1"/>
</dbReference>
<accession>A0ABT4H6S8</accession>
<dbReference type="PROSITE" id="PS50110">
    <property type="entry name" value="RESPONSE_REGULATORY"/>
    <property type="match status" value="1"/>
</dbReference>
<evidence type="ECO:0000256" key="5">
    <source>
        <dbReference type="PROSITE-ProRule" id="PRU00169"/>
    </source>
</evidence>
<dbReference type="SUPFAM" id="SSF52172">
    <property type="entry name" value="CheY-like"/>
    <property type="match status" value="1"/>
</dbReference>
<organism evidence="8 9">
    <name type="scientific">Paenibacillus alvei</name>
    <name type="common">Bacillus alvei</name>
    <dbReference type="NCBI Taxonomy" id="44250"/>
    <lineage>
        <taxon>Bacteria</taxon>
        <taxon>Bacillati</taxon>
        <taxon>Bacillota</taxon>
        <taxon>Bacilli</taxon>
        <taxon>Bacillales</taxon>
        <taxon>Paenibacillaceae</taxon>
        <taxon>Paenibacillus</taxon>
    </lineage>
</organism>
<evidence type="ECO:0000256" key="1">
    <source>
        <dbReference type="ARBA" id="ARBA00022553"/>
    </source>
</evidence>
<dbReference type="InterPro" id="IPR011006">
    <property type="entry name" value="CheY-like_superfamily"/>
</dbReference>
<dbReference type="Gene3D" id="3.40.50.2300">
    <property type="match status" value="1"/>
</dbReference>
<evidence type="ECO:0000313" key="9">
    <source>
        <dbReference type="Proteomes" id="UP001527181"/>
    </source>
</evidence>
<dbReference type="InterPro" id="IPR000792">
    <property type="entry name" value="Tscrpt_reg_LuxR_C"/>
</dbReference>
<sequence>MPKSIKIVIIEDHPAMSAGIKLILEQDIAIQVLGIAKNGEDGMELIHQLSPTVVLLDLNLPDDSGLNLSRIIKEKYPSVHIIIYTGYDFTPFFNRLIDNGVSGIMNKSASSEEILQMIHSVMDGNTLLPLSIFRQIQLQRSGDVRHYWEVNLTENEKKILFMAVRKYTNIQIADQINVSESSVENYLKKIYCKLGVRSKAEAISKVVREDGILSFEKD</sequence>